<dbReference type="InterPro" id="IPR002859">
    <property type="entry name" value="PKD/REJ-like"/>
</dbReference>
<dbReference type="SMART" id="SM00308">
    <property type="entry name" value="LH2"/>
    <property type="match status" value="1"/>
</dbReference>
<dbReference type="InterPro" id="IPR003915">
    <property type="entry name" value="PKD_2"/>
</dbReference>
<keyword evidence="7" id="KW-1015">Disulfide bond</keyword>
<dbReference type="Gene3D" id="2.60.220.50">
    <property type="match status" value="1"/>
</dbReference>
<dbReference type="Pfam" id="PF01825">
    <property type="entry name" value="GPS"/>
    <property type="match status" value="1"/>
</dbReference>
<keyword evidence="5 11" id="KW-1133">Transmembrane helix</keyword>
<dbReference type="GO" id="GO:0050982">
    <property type="term" value="P:detection of mechanical stimulus"/>
    <property type="evidence" value="ECO:0007669"/>
    <property type="project" value="TreeGrafter"/>
</dbReference>
<dbReference type="Proteomes" id="UP001159428">
    <property type="component" value="Unassembled WGS sequence"/>
</dbReference>
<feature type="transmembrane region" description="Helical" evidence="11">
    <location>
        <begin position="1749"/>
        <end position="1767"/>
    </location>
</feature>
<dbReference type="InterPro" id="IPR036392">
    <property type="entry name" value="PLAT/LH2_dom_sf"/>
</dbReference>
<dbReference type="GO" id="GO:0016020">
    <property type="term" value="C:membrane"/>
    <property type="evidence" value="ECO:0007669"/>
    <property type="project" value="UniProtKB-SubCell"/>
</dbReference>
<evidence type="ECO:0000259" key="13">
    <source>
        <dbReference type="PROSITE" id="PS50221"/>
    </source>
</evidence>
<dbReference type="GO" id="GO:0005262">
    <property type="term" value="F:calcium channel activity"/>
    <property type="evidence" value="ECO:0007669"/>
    <property type="project" value="TreeGrafter"/>
</dbReference>
<dbReference type="Pfam" id="PF01477">
    <property type="entry name" value="PLAT"/>
    <property type="match status" value="1"/>
</dbReference>
<feature type="transmembrane region" description="Helical" evidence="11">
    <location>
        <begin position="1907"/>
        <end position="1926"/>
    </location>
</feature>
<gene>
    <name evidence="15" type="ORF">PMEA_00010346</name>
</gene>
<feature type="transmembrane region" description="Helical" evidence="11">
    <location>
        <begin position="1262"/>
        <end position="1284"/>
    </location>
</feature>
<comment type="similarity">
    <text evidence="2">Belongs to the polycystin family.</text>
</comment>
<feature type="transmembrane region" description="Helical" evidence="11">
    <location>
        <begin position="1800"/>
        <end position="1818"/>
    </location>
</feature>
<evidence type="ECO:0000256" key="3">
    <source>
        <dbReference type="ARBA" id="ARBA00022692"/>
    </source>
</evidence>
<comment type="caution">
    <text evidence="10">Lacks conserved residue(s) required for the propagation of feature annotation.</text>
</comment>
<feature type="domain" description="PLAT" evidence="12">
    <location>
        <begin position="1055"/>
        <end position="1172"/>
    </location>
</feature>
<dbReference type="PANTHER" id="PTHR10877">
    <property type="entry name" value="POLYCYSTIN FAMILY MEMBER"/>
    <property type="match status" value="1"/>
</dbReference>
<evidence type="ECO:0000256" key="9">
    <source>
        <dbReference type="PIRSR" id="PIRSR603915-2"/>
    </source>
</evidence>
<keyword evidence="16" id="KW-1185">Reference proteome</keyword>
<dbReference type="Gene3D" id="2.60.60.20">
    <property type="entry name" value="PLAT/LH2 domain"/>
    <property type="match status" value="1"/>
</dbReference>
<keyword evidence="4" id="KW-0732">Signal</keyword>
<comment type="caution">
    <text evidence="15">The sequence shown here is derived from an EMBL/GenBank/DDBJ whole genome shotgun (WGS) entry which is preliminary data.</text>
</comment>
<proteinExistence type="inferred from homology"/>
<feature type="transmembrane region" description="Helical" evidence="11">
    <location>
        <begin position="1352"/>
        <end position="1379"/>
    </location>
</feature>
<dbReference type="PROSITE" id="PS50095">
    <property type="entry name" value="PLAT"/>
    <property type="match status" value="1"/>
</dbReference>
<evidence type="ECO:0008006" key="17">
    <source>
        <dbReference type="Google" id="ProtNLM"/>
    </source>
</evidence>
<feature type="domain" description="REJ" evidence="14">
    <location>
        <begin position="10"/>
        <end position="749"/>
    </location>
</feature>
<evidence type="ECO:0000256" key="6">
    <source>
        <dbReference type="ARBA" id="ARBA00023136"/>
    </source>
</evidence>
<dbReference type="InterPro" id="IPR001024">
    <property type="entry name" value="PLAT/LH2_dom"/>
</dbReference>
<feature type="domain" description="GAIN-B" evidence="13">
    <location>
        <begin position="848"/>
        <end position="993"/>
    </location>
</feature>
<dbReference type="PRINTS" id="PR01433">
    <property type="entry name" value="POLYCYSTIN2"/>
</dbReference>
<evidence type="ECO:0000313" key="16">
    <source>
        <dbReference type="Proteomes" id="UP001159428"/>
    </source>
</evidence>
<feature type="disulfide bond" evidence="9">
    <location>
        <begin position="1548"/>
        <end position="1562"/>
    </location>
</feature>
<dbReference type="Pfam" id="PF08016">
    <property type="entry name" value="PKD_channel"/>
    <property type="match status" value="1"/>
</dbReference>
<dbReference type="InterPro" id="IPR013122">
    <property type="entry name" value="PKD1_2_channel"/>
</dbReference>
<dbReference type="InterPro" id="IPR000203">
    <property type="entry name" value="GPS"/>
</dbReference>
<dbReference type="PANTHER" id="PTHR10877:SF150">
    <property type="entry name" value="REJ DOMAIN-CONTAINING PROTEIN"/>
    <property type="match status" value="1"/>
</dbReference>
<dbReference type="SMART" id="SM00303">
    <property type="entry name" value="GPS"/>
    <property type="match status" value="1"/>
</dbReference>
<accession>A0AAU9VM87</accession>
<feature type="transmembrane region" description="Helical" evidence="11">
    <location>
        <begin position="1010"/>
        <end position="1030"/>
    </location>
</feature>
<keyword evidence="8" id="KW-0325">Glycoprotein</keyword>
<reference evidence="15 16" key="1">
    <citation type="submission" date="2022-05" db="EMBL/GenBank/DDBJ databases">
        <authorList>
            <consortium name="Genoscope - CEA"/>
            <person name="William W."/>
        </authorList>
    </citation>
    <scope>NUCLEOTIDE SEQUENCE [LARGE SCALE GENOMIC DNA]</scope>
</reference>
<evidence type="ECO:0000256" key="1">
    <source>
        <dbReference type="ARBA" id="ARBA00004141"/>
    </source>
</evidence>
<keyword evidence="3 11" id="KW-0812">Transmembrane</keyword>
<dbReference type="Pfam" id="PF02010">
    <property type="entry name" value="REJ"/>
    <property type="match status" value="1"/>
</dbReference>
<feature type="transmembrane region" description="Helical" evidence="11">
    <location>
        <begin position="1708"/>
        <end position="1729"/>
    </location>
</feature>
<organism evidence="15 16">
    <name type="scientific">Pocillopora meandrina</name>
    <dbReference type="NCBI Taxonomy" id="46732"/>
    <lineage>
        <taxon>Eukaryota</taxon>
        <taxon>Metazoa</taxon>
        <taxon>Cnidaria</taxon>
        <taxon>Anthozoa</taxon>
        <taxon>Hexacorallia</taxon>
        <taxon>Scleractinia</taxon>
        <taxon>Astrocoeniina</taxon>
        <taxon>Pocilloporidae</taxon>
        <taxon>Pocillopora</taxon>
    </lineage>
</organism>
<protein>
    <recommendedName>
        <fullName evidence="17">Polycystic kidney disease protein 1-like 2</fullName>
    </recommendedName>
</protein>
<keyword evidence="6 11" id="KW-0472">Membrane</keyword>
<evidence type="ECO:0000256" key="4">
    <source>
        <dbReference type="ARBA" id="ARBA00022729"/>
    </source>
</evidence>
<evidence type="ECO:0000256" key="11">
    <source>
        <dbReference type="SAM" id="Phobius"/>
    </source>
</evidence>
<feature type="transmembrane region" description="Helical" evidence="11">
    <location>
        <begin position="1443"/>
        <end position="1465"/>
    </location>
</feature>
<evidence type="ECO:0000256" key="10">
    <source>
        <dbReference type="PROSITE-ProRule" id="PRU00152"/>
    </source>
</evidence>
<dbReference type="InterPro" id="IPR014010">
    <property type="entry name" value="REJ_dom"/>
</dbReference>
<evidence type="ECO:0000256" key="8">
    <source>
        <dbReference type="ARBA" id="ARBA00023180"/>
    </source>
</evidence>
<evidence type="ECO:0000259" key="14">
    <source>
        <dbReference type="PROSITE" id="PS51111"/>
    </source>
</evidence>
<dbReference type="EMBL" id="CALNXJ010000002">
    <property type="protein sequence ID" value="CAH3033873.1"/>
    <property type="molecule type" value="Genomic_DNA"/>
</dbReference>
<dbReference type="GO" id="GO:0005509">
    <property type="term" value="F:calcium ion binding"/>
    <property type="evidence" value="ECO:0007669"/>
    <property type="project" value="InterPro"/>
</dbReference>
<evidence type="ECO:0000313" key="15">
    <source>
        <dbReference type="EMBL" id="CAH3033873.1"/>
    </source>
</evidence>
<evidence type="ECO:0000259" key="12">
    <source>
        <dbReference type="PROSITE" id="PS50095"/>
    </source>
</evidence>
<name>A0AAU9VM87_9CNID</name>
<dbReference type="PROSITE" id="PS50221">
    <property type="entry name" value="GAIN_B"/>
    <property type="match status" value="1"/>
</dbReference>
<dbReference type="Pfam" id="PF20519">
    <property type="entry name" value="Polycystin_dom"/>
    <property type="match status" value="1"/>
</dbReference>
<feature type="transmembrane region" description="Helical" evidence="11">
    <location>
        <begin position="1838"/>
        <end position="1860"/>
    </location>
</feature>
<dbReference type="InterPro" id="IPR046338">
    <property type="entry name" value="GAIN_dom_sf"/>
</dbReference>
<sequence length="2044" mass="230421">MFLFQSDIPCHSPDVSLPNISPNASSDVSIHRLRKFTIQSEVKLNCKLSDKTLFHWSVYKLGEEDTPLLSRNSFSELQITPHLLPVGEFLVQLNVSMVGPAMFGVGQGYFKVVSSSLVASIAGGRKVARGLDGILIFDASLSYDPDQENQTFSGLNFTWSCRQDSSLDLNNSDEVGCFYRADDKESVGHQLRVNNSLMTENTSYFITVLVTKDDRQAGYTQEVFIVPGDPPEVQIRCDENCDAKLNPSGRMALQGMCTGASCHGTLIFKWAVLKDLSSSSNSSQWTEVLEIQELIITRVSSKSLVTKPGVLTPDTRYKFILTAQRPGGYRGYSEYHVTSNSPPVGGVCNVSPLSGITLATEFTFACDNWQDPDPQLQYEFIYLTDNNLLNVAYKGVKSSVTTKLPAGEKKNNFTIDVRVRVTNMFGVFTEVQTPVQVLEPSIEQANLSGIVKNLTSEVESELRYLIQSGDVSRALQLTAAAISVVDAIALAEKTDSQALDWTEKRIMMKSNIIQLLSTIPVDTIVRVQQVSNVIASASSVINEVTVEAQKEATDALEKMTSVLKEESTAGERYDSLYYGAKSLVNGLGSILRVVSHEAGVYDSHSQEKSDIKASFITTDERLSRQSRKLAFRSRTLPYLWVRRSERDSSDAQLQAQVHVESILQSLKEIGSIILSRTLVGEGQKELTAQAMSLLVLREEPDMFARTVLTSKGNSFQLTSLAIQLANVTQFVDSQMVTTDFTPFSWDPSGSRVTTAVSSLELKNSSGHFLNTTELTAPIAIRLQNLQEFTNASQSHFIGANRTVFYKLNVNQTGMALMLKIRPESNETKFLVTVKYGKRSENNSDLNLTIPDLSSCNKVPDGYVNCSRDPYIAFMNQDFIERKGFGYYFISLTAVSRIPKISRVTRCAEQSCVQFKAPPIKGESFSVPQYRKGDENYTIQVMPAACLYWNVEISQWTSDGCKVSEVTTQDHIHCSCNHLSAFGGQLLVAPTPIDFDKVFTELVRLPDSGNFAVIIAVGCVFGLYLGMLLWARRNDKLDLAKVGERAFIGVPVPWYHFVEVQVFTGIWRNSGTTANVFVVLEGELGTSRPYHLKHHSCIPFARGSIISFVISIPVNIGTIKTVRVWHDNEGTSPSWFLNQIKVSDLFSKIQRNFVCFTWLAVNKGDGLIDRTFRFTTADDRGIDFSSYVRNRIAEEVSDLHLWFSVAARPPRYRFSRVQRLSCCLVLMLTIMLTSAMFYEHRTAMDDTQGTLRLGRFVVNFREFIIGVESLMVVFPAYILTVQLFARTRSLNENKQMALKTNARTKFSEIKREFSFPRWFIYVPWLLCFLLSTCAAAFVIFYSLQWGANTSEQWLISVAMSILVDLFVTEPAKIIVVAFILPHLFKSTCDRSTWISSPVDTEVNLEDITVGGLDYDEVEKEELKTPKPLTKRKLRRVRAARMREMYMYTALRNIVSYLLYLLILLIVCYGGRSKHGYMMTSSMKNTFGELNTISNHFNTWNWLRDVLVPGLFEDGKDVTSNSSRLYIGDGDAVLVGMPRLRQLRVKEGSCDVSIEELTTPLNSCVATYTFTNEDKTSSLGKKWRLSSSFRNESLVSLPQVCPSAWNYSSAQQTLNLPLWGKLHLFNFYGEGGYLAELGYDKTTALNVISELNLFDWIDRFTSALIFECAVFNSQVNLFSVIWILIEFSPSGLVVSNHVIHTMHIYDIGGGYSTVTITCQLLLVVYIIYFVIKETRKMIEGIRLYFSRFINWVEILQTISVIFFLTAHIMKETKLFATTAELEKNTFQFISFDWGVLLQDLETVFLSLLMFLNTLKLLYLLKFNPRVRHLFHVMKGSARELVHCSIVFAVFIFGCIHVGYILFGRELYSFSSPFLILQSLLVEGVVGGGVDYFNDCCSVIGPVYFTALKLGLNLICINIFVSVLVYNYGRIRELSRGEFGLGHFVIMKTRELLSCVGDRLRANEDKSAYDLPNTEIEEDILPEAAEILARLDRINHLLNVHYAEEFCEDLELFSLWFDLHMQARKSKDLQENWFDSPESFESAEEED</sequence>
<evidence type="ECO:0000256" key="7">
    <source>
        <dbReference type="ARBA" id="ARBA00023157"/>
    </source>
</evidence>
<evidence type="ECO:0000256" key="5">
    <source>
        <dbReference type="ARBA" id="ARBA00022989"/>
    </source>
</evidence>
<dbReference type="InterPro" id="IPR057244">
    <property type="entry name" value="GAIN_B"/>
</dbReference>
<comment type="subcellular location">
    <subcellularLocation>
        <location evidence="1">Membrane</location>
        <topology evidence="1">Multi-pass membrane protein</topology>
    </subcellularLocation>
</comment>
<dbReference type="InterPro" id="IPR046791">
    <property type="entry name" value="Polycystin_dom"/>
</dbReference>
<feature type="transmembrane region" description="Helical" evidence="11">
    <location>
        <begin position="1317"/>
        <end position="1340"/>
    </location>
</feature>
<dbReference type="SUPFAM" id="SSF49723">
    <property type="entry name" value="Lipase/lipooxygenase domain (PLAT/LH2 domain)"/>
    <property type="match status" value="1"/>
</dbReference>
<dbReference type="PROSITE" id="PS51111">
    <property type="entry name" value="REJ"/>
    <property type="match status" value="1"/>
</dbReference>
<feature type="transmembrane region" description="Helical" evidence="11">
    <location>
        <begin position="1219"/>
        <end position="1237"/>
    </location>
</feature>
<dbReference type="InterPro" id="IPR051223">
    <property type="entry name" value="Polycystin"/>
</dbReference>
<evidence type="ECO:0000256" key="2">
    <source>
        <dbReference type="ARBA" id="ARBA00007200"/>
    </source>
</evidence>